<sequence>MMIKLLIIKKRTNIKNGKDFNIRHSVLNFRVQHSTLRKHELRIVTIQYMHASELRISLSWRDKAGSHPSDNNSTSCLMKHGINFIPIFHFQLQQQKFHVKPRLFKIKREMRWIHTNLIWSLLSSEATPIKQKGDRVEIHRLPVTVSIHELFQLSASLNPEENLIPILQHPNP</sequence>
<reference evidence="1" key="1">
    <citation type="submission" date="2018-05" db="EMBL/GenBank/DDBJ databases">
        <title>Draft genome of Mucuna pruriens seed.</title>
        <authorList>
            <person name="Nnadi N.E."/>
            <person name="Vos R."/>
            <person name="Hasami M.H."/>
            <person name="Devisetty U.K."/>
            <person name="Aguiy J.C."/>
        </authorList>
    </citation>
    <scope>NUCLEOTIDE SEQUENCE [LARGE SCALE GENOMIC DNA]</scope>
    <source>
        <strain evidence="1">JCA_2017</strain>
    </source>
</reference>
<accession>A0A371EA11</accession>
<dbReference type="EMBL" id="QJKJ01015216">
    <property type="protein sequence ID" value="RDX62872.1"/>
    <property type="molecule type" value="Genomic_DNA"/>
</dbReference>
<evidence type="ECO:0000313" key="2">
    <source>
        <dbReference type="Proteomes" id="UP000257109"/>
    </source>
</evidence>
<feature type="non-terminal residue" evidence="1">
    <location>
        <position position="1"/>
    </location>
</feature>
<gene>
    <name evidence="1" type="ORF">CR513_58756</name>
</gene>
<name>A0A371EA11_MUCPR</name>
<protein>
    <submittedName>
        <fullName evidence="1">Uncharacterized protein</fullName>
    </submittedName>
</protein>
<proteinExistence type="predicted"/>
<dbReference type="AlphaFoldDB" id="A0A371EA11"/>
<dbReference type="Proteomes" id="UP000257109">
    <property type="component" value="Unassembled WGS sequence"/>
</dbReference>
<keyword evidence="2" id="KW-1185">Reference proteome</keyword>
<evidence type="ECO:0000313" key="1">
    <source>
        <dbReference type="EMBL" id="RDX62872.1"/>
    </source>
</evidence>
<organism evidence="1 2">
    <name type="scientific">Mucuna pruriens</name>
    <name type="common">Velvet bean</name>
    <name type="synonym">Dolichos pruriens</name>
    <dbReference type="NCBI Taxonomy" id="157652"/>
    <lineage>
        <taxon>Eukaryota</taxon>
        <taxon>Viridiplantae</taxon>
        <taxon>Streptophyta</taxon>
        <taxon>Embryophyta</taxon>
        <taxon>Tracheophyta</taxon>
        <taxon>Spermatophyta</taxon>
        <taxon>Magnoliopsida</taxon>
        <taxon>eudicotyledons</taxon>
        <taxon>Gunneridae</taxon>
        <taxon>Pentapetalae</taxon>
        <taxon>rosids</taxon>
        <taxon>fabids</taxon>
        <taxon>Fabales</taxon>
        <taxon>Fabaceae</taxon>
        <taxon>Papilionoideae</taxon>
        <taxon>50 kb inversion clade</taxon>
        <taxon>NPAAA clade</taxon>
        <taxon>indigoferoid/millettioid clade</taxon>
        <taxon>Phaseoleae</taxon>
        <taxon>Mucuna</taxon>
    </lineage>
</organism>
<comment type="caution">
    <text evidence="1">The sequence shown here is derived from an EMBL/GenBank/DDBJ whole genome shotgun (WGS) entry which is preliminary data.</text>
</comment>